<gene>
    <name evidence="1" type="ORF">JOF47_004268</name>
</gene>
<comment type="caution">
    <text evidence="1">The sequence shown here is derived from an EMBL/GenBank/DDBJ whole genome shotgun (WGS) entry which is preliminary data.</text>
</comment>
<keyword evidence="2" id="KW-1185">Reference proteome</keyword>
<evidence type="ECO:0000313" key="2">
    <source>
        <dbReference type="Proteomes" id="UP001296993"/>
    </source>
</evidence>
<accession>A0ABS4XJQ2</accession>
<name>A0ABS4XJQ2_9MICC</name>
<reference evidence="1 2" key="1">
    <citation type="submission" date="2021-03" db="EMBL/GenBank/DDBJ databases">
        <title>Sequencing the genomes of 1000 actinobacteria strains.</title>
        <authorList>
            <person name="Klenk H.-P."/>
        </authorList>
    </citation>
    <scope>NUCLEOTIDE SEQUENCE [LARGE SCALE GENOMIC DNA]</scope>
    <source>
        <strain evidence="1 2">DSM 15797</strain>
    </source>
</reference>
<proteinExistence type="predicted"/>
<protein>
    <submittedName>
        <fullName evidence="1">Uncharacterized protein</fullName>
    </submittedName>
</protein>
<dbReference type="Proteomes" id="UP001296993">
    <property type="component" value="Unassembled WGS sequence"/>
</dbReference>
<evidence type="ECO:0000313" key="1">
    <source>
        <dbReference type="EMBL" id="MBP2388695.1"/>
    </source>
</evidence>
<dbReference type="EMBL" id="JAGIOF010000004">
    <property type="protein sequence ID" value="MBP2388695.1"/>
    <property type="molecule type" value="Genomic_DNA"/>
</dbReference>
<sequence>MCVCTEDDFSCGIFPQKIRAGRKSKIPFVLIADG</sequence>
<organism evidence="1 2">
    <name type="scientific">Paeniglutamicibacter kerguelensis</name>
    <dbReference type="NCBI Taxonomy" id="254788"/>
    <lineage>
        <taxon>Bacteria</taxon>
        <taxon>Bacillati</taxon>
        <taxon>Actinomycetota</taxon>
        <taxon>Actinomycetes</taxon>
        <taxon>Micrococcales</taxon>
        <taxon>Micrococcaceae</taxon>
        <taxon>Paeniglutamicibacter</taxon>
    </lineage>
</organism>